<dbReference type="PANTHER" id="PTHR48080">
    <property type="entry name" value="D-GALACTONATE DEHYDRATASE-RELATED"/>
    <property type="match status" value="1"/>
</dbReference>
<proteinExistence type="predicted"/>
<dbReference type="GO" id="GO:0016829">
    <property type="term" value="F:lyase activity"/>
    <property type="evidence" value="ECO:0007669"/>
    <property type="project" value="UniProtKB-KW"/>
</dbReference>
<dbReference type="CDD" id="cd03316">
    <property type="entry name" value="MR_like"/>
    <property type="match status" value="1"/>
</dbReference>
<evidence type="ECO:0000313" key="4">
    <source>
        <dbReference type="Proteomes" id="UP000541185"/>
    </source>
</evidence>
<dbReference type="Gene3D" id="3.30.390.10">
    <property type="entry name" value="Enolase-like, N-terminal domain"/>
    <property type="match status" value="1"/>
</dbReference>
<evidence type="ECO:0000256" key="1">
    <source>
        <dbReference type="ARBA" id="ARBA00023239"/>
    </source>
</evidence>
<organism evidence="3 4">
    <name type="scientific">Ramlibacter agri</name>
    <dbReference type="NCBI Taxonomy" id="2728837"/>
    <lineage>
        <taxon>Bacteria</taxon>
        <taxon>Pseudomonadati</taxon>
        <taxon>Pseudomonadota</taxon>
        <taxon>Betaproteobacteria</taxon>
        <taxon>Burkholderiales</taxon>
        <taxon>Comamonadaceae</taxon>
        <taxon>Ramlibacter</taxon>
    </lineage>
</organism>
<dbReference type="SMART" id="SM00922">
    <property type="entry name" value="MR_MLE"/>
    <property type="match status" value="1"/>
</dbReference>
<evidence type="ECO:0000259" key="2">
    <source>
        <dbReference type="SMART" id="SM00922"/>
    </source>
</evidence>
<dbReference type="AlphaFoldDB" id="A0A848H4N5"/>
<dbReference type="SFLD" id="SFLDG00179">
    <property type="entry name" value="mandelate_racemase"/>
    <property type="match status" value="1"/>
</dbReference>
<dbReference type="EMBL" id="JABBFX010000001">
    <property type="protein sequence ID" value="NML43583.1"/>
    <property type="molecule type" value="Genomic_DNA"/>
</dbReference>
<dbReference type="Pfam" id="PF02746">
    <property type="entry name" value="MR_MLE_N"/>
    <property type="match status" value="1"/>
</dbReference>
<dbReference type="InterPro" id="IPR013341">
    <property type="entry name" value="Mandelate_racemase_N_dom"/>
</dbReference>
<dbReference type="Proteomes" id="UP000541185">
    <property type="component" value="Unassembled WGS sequence"/>
</dbReference>
<comment type="caution">
    <text evidence="3">The sequence shown here is derived from an EMBL/GenBank/DDBJ whole genome shotgun (WGS) entry which is preliminary data.</text>
</comment>
<dbReference type="InterPro" id="IPR013342">
    <property type="entry name" value="Mandelate_racemase_C"/>
</dbReference>
<dbReference type="Pfam" id="PF13378">
    <property type="entry name" value="MR_MLE_C"/>
    <property type="match status" value="1"/>
</dbReference>
<keyword evidence="1" id="KW-0456">Lyase</keyword>
<name>A0A848H4N5_9BURK</name>
<protein>
    <submittedName>
        <fullName evidence="3">Mandelate racemase/muconate lactonizing enzyme family protein</fullName>
    </submittedName>
</protein>
<reference evidence="3 4" key="1">
    <citation type="submission" date="2020-04" db="EMBL/GenBank/DDBJ databases">
        <title>Ramlibacter sp. G-1-2-2 isolated from soil.</title>
        <authorList>
            <person name="Dahal R.H."/>
        </authorList>
    </citation>
    <scope>NUCLEOTIDE SEQUENCE [LARGE SCALE GENOMIC DNA]</scope>
    <source>
        <strain evidence="3 4">G-1-2-2</strain>
    </source>
</reference>
<dbReference type="InterPro" id="IPR036849">
    <property type="entry name" value="Enolase-like_C_sf"/>
</dbReference>
<dbReference type="InterPro" id="IPR029065">
    <property type="entry name" value="Enolase_C-like"/>
</dbReference>
<gene>
    <name evidence="3" type="ORF">HHL11_07470</name>
</gene>
<dbReference type="SUPFAM" id="SSF54826">
    <property type="entry name" value="Enolase N-terminal domain-like"/>
    <property type="match status" value="1"/>
</dbReference>
<dbReference type="SFLD" id="SFLDS00001">
    <property type="entry name" value="Enolase"/>
    <property type="match status" value="1"/>
</dbReference>
<evidence type="ECO:0000313" key="3">
    <source>
        <dbReference type="EMBL" id="NML43583.1"/>
    </source>
</evidence>
<dbReference type="InterPro" id="IPR034593">
    <property type="entry name" value="DgoD-like"/>
</dbReference>
<dbReference type="SUPFAM" id="SSF51604">
    <property type="entry name" value="Enolase C-terminal domain-like"/>
    <property type="match status" value="1"/>
</dbReference>
<accession>A0A848H4N5</accession>
<keyword evidence="4" id="KW-1185">Reference proteome</keyword>
<dbReference type="RefSeq" id="WP_169417781.1">
    <property type="nucleotide sequence ID" value="NZ_JABBFX010000001.1"/>
</dbReference>
<dbReference type="PANTHER" id="PTHR48080:SF2">
    <property type="entry name" value="D-GALACTONATE DEHYDRATASE"/>
    <property type="match status" value="1"/>
</dbReference>
<feature type="domain" description="Mandelate racemase/muconate lactonizing enzyme C-terminal" evidence="2">
    <location>
        <begin position="147"/>
        <end position="264"/>
    </location>
</feature>
<sequence>MKIVAVEDLHVDGGWDDWSFLKLTTDTGLVGWSEFNQARGRRGLAQVIRGLADLVIGEDPRNVGKLAAKLYSATQSTTGGLQSLAAGAYENACLDLKAKALGVPVYELFGGALRQSMPVYWSHCGLYRAKSAHLFGSVIDAAPVRSVADLEALGAEVKAKGFGALKTNLLRFAPGQNAAVARGAGAFELNVTKELVDMVVAQLETLRGGAGAGVGLMMDLNFNFKPEGFRRMARAVEDFDMTWLEMDSHAPAALAGIRATSRTPIASLEAVLGRRALLPYLDAQAVDVAIVDVVFNGMLESVKMAALLDAYDVNVAAHNSHGPLGSLMSAHFCSVIPNFRIMEYDEDEVPWRRALLTQPWTVKNGSFQLPTGPGWGADIVEDVVRAHPPRH</sequence>
<dbReference type="Gene3D" id="3.20.20.120">
    <property type="entry name" value="Enolase-like C-terminal domain"/>
    <property type="match status" value="1"/>
</dbReference>
<dbReference type="InterPro" id="IPR029017">
    <property type="entry name" value="Enolase-like_N"/>
</dbReference>